<name>A0A1A9V9A1_GLOAU</name>
<reference evidence="2" key="1">
    <citation type="submission" date="2020-05" db="UniProtKB">
        <authorList>
            <consortium name="EnsemblMetazoa"/>
        </authorList>
    </citation>
    <scope>IDENTIFICATION</scope>
    <source>
        <strain evidence="2">TTRI</strain>
    </source>
</reference>
<feature type="region of interest" description="Disordered" evidence="1">
    <location>
        <begin position="62"/>
        <end position="84"/>
    </location>
</feature>
<evidence type="ECO:0000313" key="2">
    <source>
        <dbReference type="EnsemblMetazoa" id="GAUT029959-PA"/>
    </source>
</evidence>
<evidence type="ECO:0000256" key="1">
    <source>
        <dbReference type="SAM" id="MobiDB-lite"/>
    </source>
</evidence>
<proteinExistence type="predicted"/>
<dbReference type="SUPFAM" id="SSF46966">
    <property type="entry name" value="Spectrin repeat"/>
    <property type="match status" value="1"/>
</dbReference>
<dbReference type="AlphaFoldDB" id="A0A1A9V9A1"/>
<protein>
    <submittedName>
        <fullName evidence="2">Uncharacterized protein</fullName>
    </submittedName>
</protein>
<sequence length="325" mass="37545">MEAKIHSKFLFSSSISIKCKIYSQRELQTALHTNDDHKAFRRQLEDKRPIVESNLLSGRQYIASEPPVSDTSDTEEKQRQQQSSEYTVRNIFSFYVLLRRMVASRNHESQESTSIDSYVVVLPNTNLGLPLPLNEVVITTATQSCVEVVLGNIERVPAHDTDSRYMSAEEQSRELTRSIRREVGKLSEQWNNLIDRSDNWKHRLDEYMTFVSELCVVLSLCYSNSDSNGGLVKALMMREHYDMMITMPIEVLTRHSLRVRPMILRDAYALVSIYLHYVARIVKSSRHLVSPVISPNLYASTITCTHQQKQSQWFCYELCLSVKIL</sequence>
<accession>A0A1A9V9A1</accession>
<evidence type="ECO:0000313" key="3">
    <source>
        <dbReference type="Proteomes" id="UP000078200"/>
    </source>
</evidence>
<keyword evidence="3" id="KW-1185">Reference proteome</keyword>
<dbReference type="VEuPathDB" id="VectorBase:GAUT029959"/>
<dbReference type="Proteomes" id="UP000078200">
    <property type="component" value="Unassembled WGS sequence"/>
</dbReference>
<organism evidence="2 3">
    <name type="scientific">Glossina austeni</name>
    <name type="common">Savannah tsetse fly</name>
    <dbReference type="NCBI Taxonomy" id="7395"/>
    <lineage>
        <taxon>Eukaryota</taxon>
        <taxon>Metazoa</taxon>
        <taxon>Ecdysozoa</taxon>
        <taxon>Arthropoda</taxon>
        <taxon>Hexapoda</taxon>
        <taxon>Insecta</taxon>
        <taxon>Pterygota</taxon>
        <taxon>Neoptera</taxon>
        <taxon>Endopterygota</taxon>
        <taxon>Diptera</taxon>
        <taxon>Brachycera</taxon>
        <taxon>Muscomorpha</taxon>
        <taxon>Hippoboscoidea</taxon>
        <taxon>Glossinidae</taxon>
        <taxon>Glossina</taxon>
    </lineage>
</organism>
<dbReference type="STRING" id="7395.A0A1A9V9A1"/>
<dbReference type="EnsemblMetazoa" id="GAUT029959-RA">
    <property type="protein sequence ID" value="GAUT029959-PA"/>
    <property type="gene ID" value="GAUT029959"/>
</dbReference>